<keyword evidence="5 9" id="KW-0067">ATP-binding</keyword>
<dbReference type="EMBL" id="BMDY01000021">
    <property type="protein sequence ID" value="GGB15487.1"/>
    <property type="molecule type" value="Genomic_DNA"/>
</dbReference>
<dbReference type="InterPro" id="IPR017871">
    <property type="entry name" value="ABC_transporter-like_CS"/>
</dbReference>
<organism evidence="9 10">
    <name type="scientific">Agarivorans gilvus</name>
    <dbReference type="NCBI Taxonomy" id="680279"/>
    <lineage>
        <taxon>Bacteria</taxon>
        <taxon>Pseudomonadati</taxon>
        <taxon>Pseudomonadota</taxon>
        <taxon>Gammaproteobacteria</taxon>
        <taxon>Alteromonadales</taxon>
        <taxon>Alteromonadaceae</taxon>
        <taxon>Agarivorans</taxon>
    </lineage>
</organism>
<gene>
    <name evidence="9" type="primary">thiQ</name>
    <name evidence="9" type="ORF">GCM10007414_31160</name>
</gene>
<reference evidence="10" key="1">
    <citation type="journal article" date="2019" name="Int. J. Syst. Evol. Microbiol.">
        <title>The Global Catalogue of Microorganisms (GCM) 10K type strain sequencing project: providing services to taxonomists for standard genome sequencing and annotation.</title>
        <authorList>
            <consortium name="The Broad Institute Genomics Platform"/>
            <consortium name="The Broad Institute Genome Sequencing Center for Infectious Disease"/>
            <person name="Wu L."/>
            <person name="Ma J."/>
        </authorList>
    </citation>
    <scope>NUCLEOTIDE SEQUENCE [LARGE SCALE GENOMIC DNA]</scope>
    <source>
        <strain evidence="10">CGMCC 1.10131</strain>
    </source>
</reference>
<dbReference type="NCBIfam" id="TIGR01277">
    <property type="entry name" value="thiQ"/>
    <property type="match status" value="1"/>
</dbReference>
<dbReference type="RefSeq" id="WP_055734611.1">
    <property type="nucleotide sequence ID" value="NZ_BMDY01000021.1"/>
</dbReference>
<evidence type="ECO:0000256" key="2">
    <source>
        <dbReference type="ARBA" id="ARBA00022475"/>
    </source>
</evidence>
<dbReference type="InterPro" id="IPR005968">
    <property type="entry name" value="Thiamine_ABC_ThiQ"/>
</dbReference>
<dbReference type="PROSITE" id="PS00211">
    <property type="entry name" value="ABC_TRANSPORTER_1"/>
    <property type="match status" value="1"/>
</dbReference>
<keyword evidence="3" id="KW-0997">Cell inner membrane</keyword>
<dbReference type="InterPro" id="IPR027417">
    <property type="entry name" value="P-loop_NTPase"/>
</dbReference>
<keyword evidence="7" id="KW-0472">Membrane</keyword>
<evidence type="ECO:0000256" key="4">
    <source>
        <dbReference type="ARBA" id="ARBA00022741"/>
    </source>
</evidence>
<dbReference type="Proteomes" id="UP000651977">
    <property type="component" value="Unassembled WGS sequence"/>
</dbReference>
<accession>A0ABQ1I4D0</accession>
<dbReference type="PROSITE" id="PS50893">
    <property type="entry name" value="ABC_TRANSPORTER_2"/>
    <property type="match status" value="1"/>
</dbReference>
<dbReference type="Gene3D" id="3.40.50.300">
    <property type="entry name" value="P-loop containing nucleotide triphosphate hydrolases"/>
    <property type="match status" value="1"/>
</dbReference>
<dbReference type="SMART" id="SM00382">
    <property type="entry name" value="AAA"/>
    <property type="match status" value="1"/>
</dbReference>
<evidence type="ECO:0000256" key="6">
    <source>
        <dbReference type="ARBA" id="ARBA00022967"/>
    </source>
</evidence>
<keyword evidence="10" id="KW-1185">Reference proteome</keyword>
<dbReference type="PANTHER" id="PTHR42781:SF1">
    <property type="entry name" value="THIAMINE IMPORT ATP-BINDING PROTEIN THIQ"/>
    <property type="match status" value="1"/>
</dbReference>
<dbReference type="GO" id="GO:0005524">
    <property type="term" value="F:ATP binding"/>
    <property type="evidence" value="ECO:0007669"/>
    <property type="project" value="UniProtKB-KW"/>
</dbReference>
<dbReference type="SUPFAM" id="SSF52540">
    <property type="entry name" value="P-loop containing nucleoside triphosphate hydrolases"/>
    <property type="match status" value="1"/>
</dbReference>
<keyword evidence="4" id="KW-0547">Nucleotide-binding</keyword>
<protein>
    <submittedName>
        <fullName evidence="9">Thiamine import ATP-binding protein ThiQ</fullName>
    </submittedName>
</protein>
<evidence type="ECO:0000256" key="7">
    <source>
        <dbReference type="ARBA" id="ARBA00023136"/>
    </source>
</evidence>
<evidence type="ECO:0000313" key="9">
    <source>
        <dbReference type="EMBL" id="GGB15487.1"/>
    </source>
</evidence>
<name>A0ABQ1I4D0_9ALTE</name>
<keyword evidence="6" id="KW-1278">Translocase</keyword>
<dbReference type="InterPro" id="IPR003593">
    <property type="entry name" value="AAA+_ATPase"/>
</dbReference>
<evidence type="ECO:0000256" key="3">
    <source>
        <dbReference type="ARBA" id="ARBA00022519"/>
    </source>
</evidence>
<dbReference type="InterPro" id="IPR003439">
    <property type="entry name" value="ABC_transporter-like_ATP-bd"/>
</dbReference>
<keyword evidence="2" id="KW-1003">Cell membrane</keyword>
<evidence type="ECO:0000256" key="5">
    <source>
        <dbReference type="ARBA" id="ARBA00022840"/>
    </source>
</evidence>
<dbReference type="Pfam" id="PF00005">
    <property type="entry name" value="ABC_tran"/>
    <property type="match status" value="1"/>
</dbReference>
<evidence type="ECO:0000313" key="10">
    <source>
        <dbReference type="Proteomes" id="UP000651977"/>
    </source>
</evidence>
<keyword evidence="1" id="KW-0813">Transport</keyword>
<sequence>MLSIAKLQCQRQLHHFNYSLEVNPGEVVALLGASGSGKSTLLELIAGFIPASAGDLNWQGESLLALPIAQRPVTSLFQQHNLFHHLSLQQNIALGLSKKLKLNAKQQKQMMQIAEQLGIASILNKRPDQVSGGQQQRAALARCLVQNRPILLLDEPFSALDPMLRLECLELVKQLAEQYQLAVLMVTHQWQDALRVAQRVAFVEQGQTQQFASVEQLQQAPANPHIAHYLACS</sequence>
<evidence type="ECO:0000256" key="1">
    <source>
        <dbReference type="ARBA" id="ARBA00022448"/>
    </source>
</evidence>
<evidence type="ECO:0000259" key="8">
    <source>
        <dbReference type="PROSITE" id="PS50893"/>
    </source>
</evidence>
<dbReference type="PANTHER" id="PTHR42781">
    <property type="entry name" value="SPERMIDINE/PUTRESCINE IMPORT ATP-BINDING PROTEIN POTA"/>
    <property type="match status" value="1"/>
</dbReference>
<dbReference type="InterPro" id="IPR050093">
    <property type="entry name" value="ABC_SmlMolc_Importer"/>
</dbReference>
<comment type="caution">
    <text evidence="9">The sequence shown here is derived from an EMBL/GenBank/DDBJ whole genome shotgun (WGS) entry which is preliminary data.</text>
</comment>
<proteinExistence type="predicted"/>
<feature type="domain" description="ABC transporter" evidence="8">
    <location>
        <begin position="2"/>
        <end position="230"/>
    </location>
</feature>